<comment type="caution">
    <text evidence="1">The sequence shown here is derived from an EMBL/GenBank/DDBJ whole genome shotgun (WGS) entry which is preliminary data.</text>
</comment>
<dbReference type="EMBL" id="AWXZ01000040">
    <property type="protein sequence ID" value="ESR22723.1"/>
    <property type="molecule type" value="Genomic_DNA"/>
</dbReference>
<gene>
    <name evidence="1" type="ORF">N177_3860</name>
</gene>
<dbReference type="Proteomes" id="UP000017819">
    <property type="component" value="Unassembled WGS sequence"/>
</dbReference>
<reference evidence="1 2" key="1">
    <citation type="journal article" date="2014" name="Genome Announc.">
        <title>Draft Genome Sequence of Lutibaculum baratangense Strain AMV1T, Isolated from a Mud Volcano in Andamans, India.</title>
        <authorList>
            <person name="Singh A."/>
            <person name="Sreenivas A."/>
            <person name="Sathyanarayana Reddy G."/>
            <person name="Pinnaka A.K."/>
            <person name="Shivaji S."/>
        </authorList>
    </citation>
    <scope>NUCLEOTIDE SEQUENCE [LARGE SCALE GENOMIC DNA]</scope>
    <source>
        <strain evidence="1 2">AMV1</strain>
    </source>
</reference>
<name>V4T7Z3_9HYPH</name>
<proteinExistence type="predicted"/>
<accession>V4T7Z3</accession>
<dbReference type="AlphaFoldDB" id="V4T7Z3"/>
<evidence type="ECO:0000313" key="2">
    <source>
        <dbReference type="Proteomes" id="UP000017819"/>
    </source>
</evidence>
<sequence>MRLRNPAPHGHLQPARAFNQVEQRIRRNIQLLEKVVRKRFIGGVALLGEDLIG</sequence>
<evidence type="ECO:0000313" key="1">
    <source>
        <dbReference type="EMBL" id="ESR22723.1"/>
    </source>
</evidence>
<protein>
    <submittedName>
        <fullName evidence="1">Uncharacterized protein</fullName>
    </submittedName>
</protein>
<keyword evidence="2" id="KW-1185">Reference proteome</keyword>
<organism evidence="1 2">
    <name type="scientific">Lutibaculum baratangense AMV1</name>
    <dbReference type="NCBI Taxonomy" id="631454"/>
    <lineage>
        <taxon>Bacteria</taxon>
        <taxon>Pseudomonadati</taxon>
        <taxon>Pseudomonadota</taxon>
        <taxon>Alphaproteobacteria</taxon>
        <taxon>Hyphomicrobiales</taxon>
        <taxon>Tepidamorphaceae</taxon>
        <taxon>Lutibaculum</taxon>
    </lineage>
</organism>